<organism evidence="3 4">
    <name type="scientific">Dispira parvispora</name>
    <dbReference type="NCBI Taxonomy" id="1520584"/>
    <lineage>
        <taxon>Eukaryota</taxon>
        <taxon>Fungi</taxon>
        <taxon>Fungi incertae sedis</taxon>
        <taxon>Zoopagomycota</taxon>
        <taxon>Kickxellomycotina</taxon>
        <taxon>Dimargaritomycetes</taxon>
        <taxon>Dimargaritales</taxon>
        <taxon>Dimargaritaceae</taxon>
        <taxon>Dispira</taxon>
    </lineage>
</organism>
<feature type="compositionally biased region" description="Low complexity" evidence="1">
    <location>
        <begin position="231"/>
        <end position="243"/>
    </location>
</feature>
<keyword evidence="2" id="KW-0732">Signal</keyword>
<feature type="compositionally biased region" description="Polar residues" evidence="1">
    <location>
        <begin position="50"/>
        <end position="76"/>
    </location>
</feature>
<dbReference type="AlphaFoldDB" id="A0A9W8DZW9"/>
<feature type="compositionally biased region" description="Polar residues" evidence="1">
    <location>
        <begin position="24"/>
        <end position="34"/>
    </location>
</feature>
<sequence length="432" mass="45312">MKAHLLTSLALVLSATYAQTDTQTMMNPIPGNSVSSIPPQSGASPPSQGTMTSNAPTPQSGDVNQLTTSGDNSQVQPAIVPRTGPQQTLPQTTENTPTSNIIPDIDNQPAQQVQSENSTTGKFTTETTNSTVAAPVQTNNNIPVARQAISGPSGNAEGDSQVNPTQQSFANSQPQGIGQQSSITPRSGGAEVVAQQPTGYIDGNTGVVSQAQSDYNTYSQQAGTTYPNYPTQPSQQPVNQPNSASTNQISQQAYDSRIVAGAAAGGAVVGGGMATGQYEQQTPQVQQPQQEQQMQQAQVQAQTQVQAQPQTQVQQQPQTQQQPTGNAQVVPLSQISSYTALVAGVNYQRQSLGFAGVVYDPNLEGTVVGLYQYVLAGQINVESLTSTIKSYLAQMGYSVGKCITAQTQGNTEVDVINDWLQSNEAKAAVLQP</sequence>
<feature type="compositionally biased region" description="Polar residues" evidence="1">
    <location>
        <begin position="84"/>
        <end position="101"/>
    </location>
</feature>
<proteinExistence type="predicted"/>
<feature type="region of interest" description="Disordered" evidence="1">
    <location>
        <begin position="219"/>
        <end position="249"/>
    </location>
</feature>
<evidence type="ECO:0000313" key="4">
    <source>
        <dbReference type="Proteomes" id="UP001150925"/>
    </source>
</evidence>
<name>A0A9W8DZW9_9FUNG</name>
<feature type="region of interest" description="Disordered" evidence="1">
    <location>
        <begin position="24"/>
        <end position="191"/>
    </location>
</feature>
<dbReference type="EMBL" id="JANBPY010002021">
    <property type="protein sequence ID" value="KAJ1957006.1"/>
    <property type="molecule type" value="Genomic_DNA"/>
</dbReference>
<feature type="compositionally biased region" description="Low complexity" evidence="1">
    <location>
        <begin position="172"/>
        <end position="183"/>
    </location>
</feature>
<feature type="signal peptide" evidence="2">
    <location>
        <begin position="1"/>
        <end position="18"/>
    </location>
</feature>
<feature type="compositionally biased region" description="Low complexity" evidence="1">
    <location>
        <begin position="35"/>
        <end position="49"/>
    </location>
</feature>
<gene>
    <name evidence="3" type="ORF">IWQ62_005182</name>
</gene>
<feature type="chain" id="PRO_5040812850" evidence="2">
    <location>
        <begin position="19"/>
        <end position="432"/>
    </location>
</feature>
<accession>A0A9W8DZW9</accession>
<feature type="compositionally biased region" description="Polar residues" evidence="1">
    <location>
        <begin position="219"/>
        <end position="229"/>
    </location>
</feature>
<feature type="compositionally biased region" description="Polar residues" evidence="1">
    <location>
        <begin position="108"/>
        <end position="142"/>
    </location>
</feature>
<evidence type="ECO:0000256" key="1">
    <source>
        <dbReference type="SAM" id="MobiDB-lite"/>
    </source>
</evidence>
<feature type="non-terminal residue" evidence="3">
    <location>
        <position position="432"/>
    </location>
</feature>
<feature type="compositionally biased region" description="Polar residues" evidence="1">
    <location>
        <begin position="150"/>
        <end position="171"/>
    </location>
</feature>
<protein>
    <submittedName>
        <fullName evidence="3">Uncharacterized protein</fullName>
    </submittedName>
</protein>
<dbReference type="Proteomes" id="UP001150925">
    <property type="component" value="Unassembled WGS sequence"/>
</dbReference>
<keyword evidence="4" id="KW-1185">Reference proteome</keyword>
<evidence type="ECO:0000256" key="2">
    <source>
        <dbReference type="SAM" id="SignalP"/>
    </source>
</evidence>
<reference evidence="3" key="1">
    <citation type="submission" date="2022-07" db="EMBL/GenBank/DDBJ databases">
        <title>Phylogenomic reconstructions and comparative analyses of Kickxellomycotina fungi.</title>
        <authorList>
            <person name="Reynolds N.K."/>
            <person name="Stajich J.E."/>
            <person name="Barry K."/>
            <person name="Grigoriev I.V."/>
            <person name="Crous P."/>
            <person name="Smith M.E."/>
        </authorList>
    </citation>
    <scope>NUCLEOTIDE SEQUENCE</scope>
    <source>
        <strain evidence="3">RSA 1196</strain>
    </source>
</reference>
<comment type="caution">
    <text evidence="3">The sequence shown here is derived from an EMBL/GenBank/DDBJ whole genome shotgun (WGS) entry which is preliminary data.</text>
</comment>
<evidence type="ECO:0000313" key="3">
    <source>
        <dbReference type="EMBL" id="KAJ1957006.1"/>
    </source>
</evidence>